<comment type="caution">
    <text evidence="1">The sequence shown here is derived from an EMBL/GenBank/DDBJ whole genome shotgun (WGS) entry which is preliminary data.</text>
</comment>
<dbReference type="Proteomes" id="UP000284416">
    <property type="component" value="Unassembled WGS sequence"/>
</dbReference>
<sequence>MVKGSPNGKANYSPELFADLSLVGDGVEPLSQELEEAYFLKPGGTARFRVPAFLQGRFILRIFNYGC</sequence>
<evidence type="ECO:0000313" key="1">
    <source>
        <dbReference type="EMBL" id="RHW40769.1"/>
    </source>
</evidence>
<accession>A0A417YUD5</accession>
<dbReference type="EMBL" id="QWEG01000006">
    <property type="protein sequence ID" value="RHW40769.1"/>
    <property type="molecule type" value="Genomic_DNA"/>
</dbReference>
<proteinExistence type="predicted"/>
<protein>
    <submittedName>
        <fullName evidence="1">Uncharacterized protein</fullName>
    </submittedName>
</protein>
<evidence type="ECO:0000313" key="2">
    <source>
        <dbReference type="Proteomes" id="UP000284416"/>
    </source>
</evidence>
<gene>
    <name evidence="1" type="ORF">D1B31_11305</name>
</gene>
<keyword evidence="2" id="KW-1185">Reference proteome</keyword>
<organism evidence="1 2">
    <name type="scientific">Neobacillus notoginsengisoli</name>
    <dbReference type="NCBI Taxonomy" id="1578198"/>
    <lineage>
        <taxon>Bacteria</taxon>
        <taxon>Bacillati</taxon>
        <taxon>Bacillota</taxon>
        <taxon>Bacilli</taxon>
        <taxon>Bacillales</taxon>
        <taxon>Bacillaceae</taxon>
        <taxon>Neobacillus</taxon>
    </lineage>
</organism>
<reference evidence="1 2" key="1">
    <citation type="journal article" date="2017" name="Int. J. Syst. Evol. Microbiol.">
        <title>Bacillus notoginsengisoli sp. nov., a novel bacterium isolated from the rhizosphere of Panax notoginseng.</title>
        <authorList>
            <person name="Zhang M.Y."/>
            <person name="Cheng J."/>
            <person name="Cai Y."/>
            <person name="Zhang T.Y."/>
            <person name="Wu Y.Y."/>
            <person name="Manikprabhu D."/>
            <person name="Li W.J."/>
            <person name="Zhang Y.X."/>
        </authorList>
    </citation>
    <scope>NUCLEOTIDE SEQUENCE [LARGE SCALE GENOMIC DNA]</scope>
    <source>
        <strain evidence="1 2">JCM 30743</strain>
    </source>
</reference>
<name>A0A417YUD5_9BACI</name>
<dbReference type="AlphaFoldDB" id="A0A417YUD5"/>